<reference evidence="2" key="1">
    <citation type="submission" date="2023-03" db="EMBL/GenBank/DDBJ databases">
        <title>Massive genome expansion in bonnet fungi (Mycena s.s.) driven by repeated elements and novel gene families across ecological guilds.</title>
        <authorList>
            <consortium name="Lawrence Berkeley National Laboratory"/>
            <person name="Harder C.B."/>
            <person name="Miyauchi S."/>
            <person name="Viragh M."/>
            <person name="Kuo A."/>
            <person name="Thoen E."/>
            <person name="Andreopoulos B."/>
            <person name="Lu D."/>
            <person name="Skrede I."/>
            <person name="Drula E."/>
            <person name="Henrissat B."/>
            <person name="Morin E."/>
            <person name="Kohler A."/>
            <person name="Barry K."/>
            <person name="LaButti K."/>
            <person name="Morin E."/>
            <person name="Salamov A."/>
            <person name="Lipzen A."/>
            <person name="Mereny Z."/>
            <person name="Hegedus B."/>
            <person name="Baldrian P."/>
            <person name="Stursova M."/>
            <person name="Weitz H."/>
            <person name="Taylor A."/>
            <person name="Grigoriev I.V."/>
            <person name="Nagy L.G."/>
            <person name="Martin F."/>
            <person name="Kauserud H."/>
        </authorList>
    </citation>
    <scope>NUCLEOTIDE SEQUENCE</scope>
    <source>
        <strain evidence="2">CBHHK188m</strain>
    </source>
</reference>
<dbReference type="Gene3D" id="3.40.630.30">
    <property type="match status" value="1"/>
</dbReference>
<organism evidence="2 3">
    <name type="scientific">Mycena maculata</name>
    <dbReference type="NCBI Taxonomy" id="230809"/>
    <lineage>
        <taxon>Eukaryota</taxon>
        <taxon>Fungi</taxon>
        <taxon>Dikarya</taxon>
        <taxon>Basidiomycota</taxon>
        <taxon>Agaricomycotina</taxon>
        <taxon>Agaricomycetes</taxon>
        <taxon>Agaricomycetidae</taxon>
        <taxon>Agaricales</taxon>
        <taxon>Marasmiineae</taxon>
        <taxon>Mycenaceae</taxon>
        <taxon>Mycena</taxon>
    </lineage>
</organism>
<dbReference type="GO" id="GO:0016747">
    <property type="term" value="F:acyltransferase activity, transferring groups other than amino-acyl groups"/>
    <property type="evidence" value="ECO:0007669"/>
    <property type="project" value="InterPro"/>
</dbReference>
<comment type="caution">
    <text evidence="2">The sequence shown here is derived from an EMBL/GenBank/DDBJ whole genome shotgun (WGS) entry which is preliminary data.</text>
</comment>
<feature type="domain" description="N-acetyltransferase" evidence="1">
    <location>
        <begin position="13"/>
        <end position="147"/>
    </location>
</feature>
<evidence type="ECO:0000259" key="1">
    <source>
        <dbReference type="Pfam" id="PF13302"/>
    </source>
</evidence>
<evidence type="ECO:0000313" key="2">
    <source>
        <dbReference type="EMBL" id="KAJ7717638.1"/>
    </source>
</evidence>
<dbReference type="PANTHER" id="PTHR43610">
    <property type="entry name" value="BLL6696 PROTEIN"/>
    <property type="match status" value="1"/>
</dbReference>
<dbReference type="Proteomes" id="UP001215280">
    <property type="component" value="Unassembled WGS sequence"/>
</dbReference>
<dbReference type="PANTHER" id="PTHR43610:SF1">
    <property type="entry name" value="N-ACETYLTRANSFERASE DOMAIN-CONTAINING PROTEIN"/>
    <property type="match status" value="1"/>
</dbReference>
<dbReference type="Pfam" id="PF13302">
    <property type="entry name" value="Acetyltransf_3"/>
    <property type="match status" value="1"/>
</dbReference>
<name>A0AAD7MHI2_9AGAR</name>
<dbReference type="InterPro" id="IPR000182">
    <property type="entry name" value="GNAT_dom"/>
</dbReference>
<dbReference type="InterPro" id="IPR016181">
    <property type="entry name" value="Acyl_CoA_acyltransferase"/>
</dbReference>
<protein>
    <submittedName>
        <fullName evidence="2">Acyl-CoA N-acyltransferase</fullName>
    </submittedName>
</protein>
<keyword evidence="3" id="KW-1185">Reference proteome</keyword>
<dbReference type="AlphaFoldDB" id="A0AAD7MHI2"/>
<sequence>MILSDPLVSKSGRIALVPPQEGDDAAVAALRSHPETRRYVRFFPSHFSVEEQRARRVTRAADPAILAFTIYALSSGSPPRFVGETSLLHIDDTHKSCEIGIYISPGSFRGGLATDALYTVLAYVFEQRKLHRAEFVTAVDNVGMRGWLDIAGATLEGIKGEGWSDGKGGFTDVCLYSILEGKWVNSIKTGLEGRINRVGT</sequence>
<dbReference type="EMBL" id="JARJLG010000315">
    <property type="protein sequence ID" value="KAJ7717638.1"/>
    <property type="molecule type" value="Genomic_DNA"/>
</dbReference>
<evidence type="ECO:0000313" key="3">
    <source>
        <dbReference type="Proteomes" id="UP001215280"/>
    </source>
</evidence>
<gene>
    <name evidence="2" type="ORF">DFH07DRAFT_861139</name>
</gene>
<accession>A0AAD7MHI2</accession>
<dbReference type="SUPFAM" id="SSF55729">
    <property type="entry name" value="Acyl-CoA N-acyltransferases (Nat)"/>
    <property type="match status" value="1"/>
</dbReference>
<proteinExistence type="predicted"/>